<reference evidence="1" key="1">
    <citation type="submission" date="2022-03" db="EMBL/GenBank/DDBJ databases">
        <authorList>
            <person name="Martin C."/>
        </authorList>
    </citation>
    <scope>NUCLEOTIDE SEQUENCE</scope>
</reference>
<evidence type="ECO:0000313" key="1">
    <source>
        <dbReference type="EMBL" id="CAH1792753.1"/>
    </source>
</evidence>
<accession>A0A8J1Y5W4</accession>
<keyword evidence="2" id="KW-1185">Reference proteome</keyword>
<comment type="caution">
    <text evidence="1">The sequence shown here is derived from an EMBL/GenBank/DDBJ whole genome shotgun (WGS) entry which is preliminary data.</text>
</comment>
<gene>
    <name evidence="1" type="ORF">OFUS_LOCUS17687</name>
</gene>
<name>A0A8J1Y5W4_OWEFU</name>
<proteinExistence type="predicted"/>
<dbReference type="AlphaFoldDB" id="A0A8J1Y5W4"/>
<evidence type="ECO:0000313" key="2">
    <source>
        <dbReference type="Proteomes" id="UP000749559"/>
    </source>
</evidence>
<protein>
    <submittedName>
        <fullName evidence="1">Uncharacterized protein</fullName>
    </submittedName>
</protein>
<dbReference type="Proteomes" id="UP000749559">
    <property type="component" value="Unassembled WGS sequence"/>
</dbReference>
<feature type="non-terminal residue" evidence="1">
    <location>
        <position position="1"/>
    </location>
</feature>
<dbReference type="EMBL" id="CAIIXF020000008">
    <property type="protein sequence ID" value="CAH1792753.1"/>
    <property type="molecule type" value="Genomic_DNA"/>
</dbReference>
<sequence>YIIVTQQKTFTMYNIRYMRLLIVLMGIILYRAESSKACPGPGPGKRCPVVNTNGNERYDRMFVFVGEFSGAVGSFPPTKMTTAHEYHRMAGRDTREKIIEAGRKALAFFKCRFGLSPNVSDDELYNASIVNQGDYTFSTETYPISPGAYRLALESKYCKCRVYYYQPEILEISFNIVIKRELKAGGSYGKPLYPGDVVIAGVYMIKPNSKKRCSIEGLVRIPVVAYVPMKPYGASGFVTHPAYGNGTYQSSFVKDNTGMMRVINVIRFPGDTTGVVCNLMYS</sequence>
<organism evidence="1 2">
    <name type="scientific">Owenia fusiformis</name>
    <name type="common">Polychaete worm</name>
    <dbReference type="NCBI Taxonomy" id="6347"/>
    <lineage>
        <taxon>Eukaryota</taxon>
        <taxon>Metazoa</taxon>
        <taxon>Spiralia</taxon>
        <taxon>Lophotrochozoa</taxon>
        <taxon>Annelida</taxon>
        <taxon>Polychaeta</taxon>
        <taxon>Sedentaria</taxon>
        <taxon>Canalipalpata</taxon>
        <taxon>Sabellida</taxon>
        <taxon>Oweniida</taxon>
        <taxon>Oweniidae</taxon>
        <taxon>Owenia</taxon>
    </lineage>
</organism>